<protein>
    <recommendedName>
        <fullName evidence="2">Ribosomal RNA methyltransferase FtsJ domain-containing protein</fullName>
    </recommendedName>
</protein>
<feature type="region of interest" description="Disordered" evidence="1">
    <location>
        <begin position="1"/>
        <end position="25"/>
    </location>
</feature>
<dbReference type="Pfam" id="PF01728">
    <property type="entry name" value="FtsJ"/>
    <property type="match status" value="1"/>
</dbReference>
<dbReference type="AlphaFoldDB" id="A0AAN6XZR4"/>
<organism evidence="3 4">
    <name type="scientific">Rhypophila decipiens</name>
    <dbReference type="NCBI Taxonomy" id="261697"/>
    <lineage>
        <taxon>Eukaryota</taxon>
        <taxon>Fungi</taxon>
        <taxon>Dikarya</taxon>
        <taxon>Ascomycota</taxon>
        <taxon>Pezizomycotina</taxon>
        <taxon>Sordariomycetes</taxon>
        <taxon>Sordariomycetidae</taxon>
        <taxon>Sordariales</taxon>
        <taxon>Naviculisporaceae</taxon>
        <taxon>Rhypophila</taxon>
    </lineage>
</organism>
<evidence type="ECO:0000313" key="3">
    <source>
        <dbReference type="EMBL" id="KAK4209944.1"/>
    </source>
</evidence>
<dbReference type="SUPFAM" id="SSF53335">
    <property type="entry name" value="S-adenosyl-L-methionine-dependent methyltransferases"/>
    <property type="match status" value="1"/>
</dbReference>
<reference evidence="3" key="1">
    <citation type="journal article" date="2023" name="Mol. Phylogenet. Evol.">
        <title>Genome-scale phylogeny and comparative genomics of the fungal order Sordariales.</title>
        <authorList>
            <person name="Hensen N."/>
            <person name="Bonometti L."/>
            <person name="Westerberg I."/>
            <person name="Brannstrom I.O."/>
            <person name="Guillou S."/>
            <person name="Cros-Aarteil S."/>
            <person name="Calhoun S."/>
            <person name="Haridas S."/>
            <person name="Kuo A."/>
            <person name="Mondo S."/>
            <person name="Pangilinan J."/>
            <person name="Riley R."/>
            <person name="LaButti K."/>
            <person name="Andreopoulos B."/>
            <person name="Lipzen A."/>
            <person name="Chen C."/>
            <person name="Yan M."/>
            <person name="Daum C."/>
            <person name="Ng V."/>
            <person name="Clum A."/>
            <person name="Steindorff A."/>
            <person name="Ohm R.A."/>
            <person name="Martin F."/>
            <person name="Silar P."/>
            <person name="Natvig D.O."/>
            <person name="Lalanne C."/>
            <person name="Gautier V."/>
            <person name="Ament-Velasquez S.L."/>
            <person name="Kruys A."/>
            <person name="Hutchinson M.I."/>
            <person name="Powell A.J."/>
            <person name="Barry K."/>
            <person name="Miller A.N."/>
            <person name="Grigoriev I.V."/>
            <person name="Debuchy R."/>
            <person name="Gladieux P."/>
            <person name="Hiltunen Thoren M."/>
            <person name="Johannesson H."/>
        </authorList>
    </citation>
    <scope>NUCLEOTIDE SEQUENCE</scope>
    <source>
        <strain evidence="3">PSN293</strain>
    </source>
</reference>
<dbReference type="InterPro" id="IPR002877">
    <property type="entry name" value="RNA_MeTrfase_FtsJ_dom"/>
</dbReference>
<feature type="region of interest" description="Disordered" evidence="1">
    <location>
        <begin position="56"/>
        <end position="75"/>
    </location>
</feature>
<feature type="domain" description="Ribosomal RNA methyltransferase FtsJ" evidence="2">
    <location>
        <begin position="110"/>
        <end position="291"/>
    </location>
</feature>
<dbReference type="Proteomes" id="UP001301769">
    <property type="component" value="Unassembled WGS sequence"/>
</dbReference>
<comment type="caution">
    <text evidence="3">The sequence shown here is derived from an EMBL/GenBank/DDBJ whole genome shotgun (WGS) entry which is preliminary data.</text>
</comment>
<name>A0AAN6XZR4_9PEZI</name>
<proteinExistence type="predicted"/>
<dbReference type="InterPro" id="IPR029063">
    <property type="entry name" value="SAM-dependent_MTases_sf"/>
</dbReference>
<evidence type="ECO:0000259" key="2">
    <source>
        <dbReference type="Pfam" id="PF01728"/>
    </source>
</evidence>
<sequence length="391" mass="43332">MASVHPETGDHNDASGRSVPGHNDTANNIVSAYLSKHIPEYKELVKLRREGWNNPSADVHFQNERSSADNPTDQQKDRFYRMTCGIGNDLASFLGSGGLSLPSPPRRTILVLDLCMAPGGFSTAVLTHNPNHDVYIHGVTLPVSMGGYQVRIPNWRSDPRVVDIRFHDVTMLASEVGITPDQIPASHPDKHSFITTPLFSDQQKFDIIFCGGTVVRNHTQSQSYQSYRQGKEGARLLTSQLVMAMNRIRPGGTMVIVLHRADAWTTVALFHRFSKFSDVSKMRLFKSNKAHARKGSFYLVVSGVDPETMEAQKSVDEWRRQWMAASMLNTDTCHDSVGGDEGDADEEASRNAEAVLEEFGPQLIQLTRPVFKIQADALRKAPWAGSSTRAG</sequence>
<dbReference type="GO" id="GO:0032259">
    <property type="term" value="P:methylation"/>
    <property type="evidence" value="ECO:0007669"/>
    <property type="project" value="InterPro"/>
</dbReference>
<dbReference type="Gene3D" id="3.40.50.150">
    <property type="entry name" value="Vaccinia Virus protein VP39"/>
    <property type="match status" value="1"/>
</dbReference>
<keyword evidence="4" id="KW-1185">Reference proteome</keyword>
<dbReference type="EMBL" id="MU858189">
    <property type="protein sequence ID" value="KAK4209944.1"/>
    <property type="molecule type" value="Genomic_DNA"/>
</dbReference>
<reference evidence="3" key="2">
    <citation type="submission" date="2023-05" db="EMBL/GenBank/DDBJ databases">
        <authorList>
            <consortium name="Lawrence Berkeley National Laboratory"/>
            <person name="Steindorff A."/>
            <person name="Hensen N."/>
            <person name="Bonometti L."/>
            <person name="Westerberg I."/>
            <person name="Brannstrom I.O."/>
            <person name="Guillou S."/>
            <person name="Cros-Aarteil S."/>
            <person name="Calhoun S."/>
            <person name="Haridas S."/>
            <person name="Kuo A."/>
            <person name="Mondo S."/>
            <person name="Pangilinan J."/>
            <person name="Riley R."/>
            <person name="Labutti K."/>
            <person name="Andreopoulos B."/>
            <person name="Lipzen A."/>
            <person name="Chen C."/>
            <person name="Yanf M."/>
            <person name="Daum C."/>
            <person name="Ng V."/>
            <person name="Clum A."/>
            <person name="Ohm R."/>
            <person name="Martin F."/>
            <person name="Silar P."/>
            <person name="Natvig D."/>
            <person name="Lalanne C."/>
            <person name="Gautier V."/>
            <person name="Ament-Velasquez S.L."/>
            <person name="Kruys A."/>
            <person name="Hutchinson M.I."/>
            <person name="Powell A.J."/>
            <person name="Barry K."/>
            <person name="Miller A.N."/>
            <person name="Grigoriev I.V."/>
            <person name="Debuchy R."/>
            <person name="Gladieux P."/>
            <person name="Thoren M.H."/>
            <person name="Johannesson H."/>
        </authorList>
    </citation>
    <scope>NUCLEOTIDE SEQUENCE</scope>
    <source>
        <strain evidence="3">PSN293</strain>
    </source>
</reference>
<evidence type="ECO:0000313" key="4">
    <source>
        <dbReference type="Proteomes" id="UP001301769"/>
    </source>
</evidence>
<dbReference type="GO" id="GO:0008168">
    <property type="term" value="F:methyltransferase activity"/>
    <property type="evidence" value="ECO:0007669"/>
    <property type="project" value="InterPro"/>
</dbReference>
<evidence type="ECO:0000256" key="1">
    <source>
        <dbReference type="SAM" id="MobiDB-lite"/>
    </source>
</evidence>
<accession>A0AAN6XZR4</accession>
<gene>
    <name evidence="3" type="ORF">QBC37DRAFT_475275</name>
</gene>